<accession>A0AA41YS49</accession>
<dbReference type="EMBL" id="JAPDNT010000040">
    <property type="protein sequence ID" value="MCW3477547.1"/>
    <property type="molecule type" value="Genomic_DNA"/>
</dbReference>
<comment type="caution">
    <text evidence="1">The sequence shown here is derived from an EMBL/GenBank/DDBJ whole genome shotgun (WGS) entry which is preliminary data.</text>
</comment>
<organism evidence="1 2">
    <name type="scientific">Limobrevibacterium gyesilva</name>
    <dbReference type="NCBI Taxonomy" id="2991712"/>
    <lineage>
        <taxon>Bacteria</taxon>
        <taxon>Pseudomonadati</taxon>
        <taxon>Pseudomonadota</taxon>
        <taxon>Alphaproteobacteria</taxon>
        <taxon>Acetobacterales</taxon>
        <taxon>Acetobacteraceae</taxon>
        <taxon>Limobrevibacterium</taxon>
    </lineage>
</organism>
<dbReference type="InterPro" id="IPR046574">
    <property type="entry name" value="DUF6634"/>
</dbReference>
<name>A0AA41YS49_9PROT</name>
<gene>
    <name evidence="1" type="ORF">OL599_23565</name>
</gene>
<reference evidence="1" key="1">
    <citation type="submission" date="2022-09" db="EMBL/GenBank/DDBJ databases">
        <title>Rhodovastum sp. nov. RN2-1 isolated from soil in Seongnam, South Korea.</title>
        <authorList>
            <person name="Le N.T."/>
        </authorList>
    </citation>
    <scope>NUCLEOTIDE SEQUENCE</scope>
    <source>
        <strain evidence="1">RN2-1</strain>
    </source>
</reference>
<dbReference type="Pfam" id="PF20339">
    <property type="entry name" value="DUF6634"/>
    <property type="match status" value="1"/>
</dbReference>
<evidence type="ECO:0000313" key="1">
    <source>
        <dbReference type="EMBL" id="MCW3477547.1"/>
    </source>
</evidence>
<dbReference type="RefSeq" id="WP_264716495.1">
    <property type="nucleotide sequence ID" value="NZ_JAPDNT010000040.1"/>
</dbReference>
<reference evidence="1" key="2">
    <citation type="submission" date="2022-10" db="EMBL/GenBank/DDBJ databases">
        <authorList>
            <person name="Trinh H.N."/>
        </authorList>
    </citation>
    <scope>NUCLEOTIDE SEQUENCE</scope>
    <source>
        <strain evidence="1">RN2-1</strain>
    </source>
</reference>
<dbReference type="AlphaFoldDB" id="A0AA41YS49"/>
<evidence type="ECO:0000313" key="2">
    <source>
        <dbReference type="Proteomes" id="UP001165679"/>
    </source>
</evidence>
<sequence length="110" mass="11867">MTIIVGRRHIVGDVAGLVARLEALVTDLERLATGDRPSIAELARAPLLDPVGFGTRELPCLVGGNQGHPFLTGPVIKTSDVWALSLDLGWARTLSRYYRLGRVLAPGERP</sequence>
<dbReference type="Proteomes" id="UP001165679">
    <property type="component" value="Unassembled WGS sequence"/>
</dbReference>
<keyword evidence="2" id="KW-1185">Reference proteome</keyword>
<protein>
    <submittedName>
        <fullName evidence="1">Uncharacterized protein</fullName>
    </submittedName>
</protein>
<proteinExistence type="predicted"/>